<proteinExistence type="predicted"/>
<dbReference type="Pfam" id="PF05118">
    <property type="entry name" value="Asp_Arg_Hydrox"/>
    <property type="match status" value="1"/>
</dbReference>
<sequence length="621" mass="69403">MKLSVPFVQLPVQFDHGRLLEEMRALDPSSWMEHPQKFPGNFALPLISVGGDPLSDAIAGPMRPTPNLQRCPYLTQVLHRIGAVWGRTRLMKLSGGAEVTPHADISYYWRQRARVHVPIVTKPGVRFMCGDREVNMAAGECWIFDTWRPHRVINAADDERIHLVADTVGSESFWDMVGRGRAPGQGAFDGWRAEPFLPTSNDIAELAYESVNVPEVMTPWEMREHLMFLLGEVQPHPQLGAAQQAVARFLPAWFALWAQYGTDQAGWPRYRALLDGLDELLGRVAAPLQLKNGAQFVACARAMIMDVALADRSKNLGAYEPRAPASASPAKATASRPGRDPDFDRPVFVVSSPRSGSTLLFETLAQAPGLTTIGRESHALIEGMPALNAGMRGFESNRLTAVDATPAVTGELRQRLLAELRDREGRPPAQRPIRAMEKTPKNALRVPFLAQVFPEAHFVYLYRDPRQTLSSMIEAWQSGNFRTYHDLPGWQGLPWSLLLVPDWRELNGRPLPEIVAAQWERTTRILLDDLDALPAERRHVVRFDAFLADPGGQMRQLCDDLGLAWDRALAGTLPLSRHTVSPPDTEKWRRHADLIEPLLPALQDTIDRANRFIAEHEAARA</sequence>
<dbReference type="OrthoDB" id="1441538at2"/>
<dbReference type="RefSeq" id="WP_136257294.1">
    <property type="nucleotide sequence ID" value="NZ_MWIO01000012.1"/>
</dbReference>
<dbReference type="InterPro" id="IPR027443">
    <property type="entry name" value="IPNS-like_sf"/>
</dbReference>
<gene>
    <name evidence="4" type="ORF">B1991_03355</name>
</gene>
<dbReference type="Pfam" id="PF13469">
    <property type="entry name" value="Sulfotransfer_3"/>
    <property type="match status" value="1"/>
</dbReference>
<feature type="region of interest" description="Disordered" evidence="2">
    <location>
        <begin position="319"/>
        <end position="345"/>
    </location>
</feature>
<evidence type="ECO:0000256" key="1">
    <source>
        <dbReference type="ARBA" id="ARBA00022679"/>
    </source>
</evidence>
<keyword evidence="5" id="KW-1185">Reference proteome</keyword>
<dbReference type="Proteomes" id="UP000306317">
    <property type="component" value="Unassembled WGS sequence"/>
</dbReference>
<dbReference type="InterPro" id="IPR007803">
    <property type="entry name" value="Asp/Arg/Pro-Hydrxlase"/>
</dbReference>
<accession>A0A4S3KJU1</accession>
<dbReference type="PANTHER" id="PTHR12788">
    <property type="entry name" value="PROTEIN-TYROSINE SULFOTRANSFERASE 2"/>
    <property type="match status" value="1"/>
</dbReference>
<evidence type="ECO:0000313" key="4">
    <source>
        <dbReference type="EMBL" id="THD09065.1"/>
    </source>
</evidence>
<organism evidence="4 5">
    <name type="scientific">Rhodanobacter lindaniclasticus</name>
    <dbReference type="NCBI Taxonomy" id="75310"/>
    <lineage>
        <taxon>Bacteria</taxon>
        <taxon>Pseudomonadati</taxon>
        <taxon>Pseudomonadota</taxon>
        <taxon>Gammaproteobacteria</taxon>
        <taxon>Lysobacterales</taxon>
        <taxon>Rhodanobacteraceae</taxon>
        <taxon>Rhodanobacter</taxon>
    </lineage>
</organism>
<dbReference type="AlphaFoldDB" id="A0A4S3KJU1"/>
<dbReference type="PANTHER" id="PTHR12788:SF10">
    <property type="entry name" value="PROTEIN-TYROSINE SULFOTRANSFERASE"/>
    <property type="match status" value="1"/>
</dbReference>
<reference evidence="4 5" key="1">
    <citation type="submission" date="2017-02" db="EMBL/GenBank/DDBJ databases">
        <title>Whole genome sequencing of Rhodanobacter lindaniclasticus DSM 17932.</title>
        <authorList>
            <person name="Kumar S."/>
            <person name="Patil P."/>
            <person name="Patil P.B."/>
        </authorList>
    </citation>
    <scope>NUCLEOTIDE SEQUENCE [LARGE SCALE GENOMIC DNA]</scope>
    <source>
        <strain evidence="4 5">DSM 17932</strain>
    </source>
</reference>
<dbReference type="Gene3D" id="2.60.120.330">
    <property type="entry name" value="B-lactam Antibiotic, Isopenicillin N Synthase, Chain"/>
    <property type="match status" value="1"/>
</dbReference>
<evidence type="ECO:0000256" key="2">
    <source>
        <dbReference type="SAM" id="MobiDB-lite"/>
    </source>
</evidence>
<dbReference type="Gene3D" id="3.40.50.300">
    <property type="entry name" value="P-loop containing nucleotide triphosphate hydrolases"/>
    <property type="match status" value="1"/>
</dbReference>
<dbReference type="InterPro" id="IPR026634">
    <property type="entry name" value="TPST-like"/>
</dbReference>
<feature type="domain" description="Aspartyl/asparaginy/proline hydroxylase" evidence="3">
    <location>
        <begin position="64"/>
        <end position="167"/>
    </location>
</feature>
<keyword evidence="1" id="KW-0808">Transferase</keyword>
<feature type="compositionally biased region" description="Low complexity" evidence="2">
    <location>
        <begin position="321"/>
        <end position="336"/>
    </location>
</feature>
<name>A0A4S3KJU1_9GAMM</name>
<dbReference type="EMBL" id="MWIO01000012">
    <property type="protein sequence ID" value="THD09065.1"/>
    <property type="molecule type" value="Genomic_DNA"/>
</dbReference>
<dbReference type="GO" id="GO:0008476">
    <property type="term" value="F:protein-tyrosine sulfotransferase activity"/>
    <property type="evidence" value="ECO:0007669"/>
    <property type="project" value="InterPro"/>
</dbReference>
<dbReference type="SUPFAM" id="SSF51197">
    <property type="entry name" value="Clavaminate synthase-like"/>
    <property type="match status" value="1"/>
</dbReference>
<comment type="caution">
    <text evidence="4">The sequence shown here is derived from an EMBL/GenBank/DDBJ whole genome shotgun (WGS) entry which is preliminary data.</text>
</comment>
<dbReference type="InterPro" id="IPR027417">
    <property type="entry name" value="P-loop_NTPase"/>
</dbReference>
<protein>
    <recommendedName>
        <fullName evidence="3">Aspartyl/asparaginy/proline hydroxylase domain-containing protein</fullName>
    </recommendedName>
</protein>
<dbReference type="SUPFAM" id="SSF52540">
    <property type="entry name" value="P-loop containing nucleoside triphosphate hydrolases"/>
    <property type="match status" value="1"/>
</dbReference>
<evidence type="ECO:0000259" key="3">
    <source>
        <dbReference type="Pfam" id="PF05118"/>
    </source>
</evidence>
<evidence type="ECO:0000313" key="5">
    <source>
        <dbReference type="Proteomes" id="UP000306317"/>
    </source>
</evidence>